<feature type="region of interest" description="Disordered" evidence="1">
    <location>
        <begin position="301"/>
        <end position="320"/>
    </location>
</feature>
<dbReference type="Proteomes" id="UP001177023">
    <property type="component" value="Unassembled WGS sequence"/>
</dbReference>
<keyword evidence="3" id="KW-1185">Reference proteome</keyword>
<accession>A0AA36CXC8</accession>
<evidence type="ECO:0000256" key="1">
    <source>
        <dbReference type="SAM" id="MobiDB-lite"/>
    </source>
</evidence>
<gene>
    <name evidence="2" type="ORF">MSPICULIGERA_LOCUS14366</name>
</gene>
<sequence length="320" mass="35741">MFGLQATISHADESSIKLPICEQPQGYVPASLWPDHRSFKRLRYDLELDSNFTTNTAAPLSSGIISSTPTDCSATLVPRHTTFRDSCRLLDKYDYGGDIPSRSPLPIQLLRLPAYPHGTWAAASIWIDKSAYQDFFKLHAPSSTTASTSIVPALLFFHQAGIQHGPLTTSSAKFITSAAAVVLNTATATTSRRCPDYSQQFRYDTNSRMQGFNTQALKLDFTRQEAPSSLFNQTSPFQTFKLQNNALWMECDESLLDEADTPARLHEPPAKLHAILRLMDHYLGRREPFNRQVHQFVRLLATSSKPPPHQSASDKSMLPL</sequence>
<proteinExistence type="predicted"/>
<name>A0AA36CXC8_9BILA</name>
<dbReference type="EMBL" id="CATQJA010002642">
    <property type="protein sequence ID" value="CAJ0576067.1"/>
    <property type="molecule type" value="Genomic_DNA"/>
</dbReference>
<reference evidence="2" key="1">
    <citation type="submission" date="2023-06" db="EMBL/GenBank/DDBJ databases">
        <authorList>
            <person name="Delattre M."/>
        </authorList>
    </citation>
    <scope>NUCLEOTIDE SEQUENCE</scope>
    <source>
        <strain evidence="2">AF72</strain>
    </source>
</reference>
<evidence type="ECO:0000313" key="3">
    <source>
        <dbReference type="Proteomes" id="UP001177023"/>
    </source>
</evidence>
<protein>
    <submittedName>
        <fullName evidence="2">Uncharacterized protein</fullName>
    </submittedName>
</protein>
<feature type="non-terminal residue" evidence="2">
    <location>
        <position position="1"/>
    </location>
</feature>
<evidence type="ECO:0000313" key="2">
    <source>
        <dbReference type="EMBL" id="CAJ0576067.1"/>
    </source>
</evidence>
<organism evidence="2 3">
    <name type="scientific">Mesorhabditis spiculigera</name>
    <dbReference type="NCBI Taxonomy" id="96644"/>
    <lineage>
        <taxon>Eukaryota</taxon>
        <taxon>Metazoa</taxon>
        <taxon>Ecdysozoa</taxon>
        <taxon>Nematoda</taxon>
        <taxon>Chromadorea</taxon>
        <taxon>Rhabditida</taxon>
        <taxon>Rhabditina</taxon>
        <taxon>Rhabditomorpha</taxon>
        <taxon>Rhabditoidea</taxon>
        <taxon>Rhabditidae</taxon>
        <taxon>Mesorhabditinae</taxon>
        <taxon>Mesorhabditis</taxon>
    </lineage>
</organism>
<dbReference type="AlphaFoldDB" id="A0AA36CXC8"/>
<comment type="caution">
    <text evidence="2">The sequence shown here is derived from an EMBL/GenBank/DDBJ whole genome shotgun (WGS) entry which is preliminary data.</text>
</comment>